<dbReference type="Gene3D" id="3.40.50.720">
    <property type="entry name" value="NAD(P)-binding Rossmann-like Domain"/>
    <property type="match status" value="1"/>
</dbReference>
<accession>A0A8J3K0F9</accession>
<organism evidence="1 2">
    <name type="scientific">Catellatospora chokoriensis</name>
    <dbReference type="NCBI Taxonomy" id="310353"/>
    <lineage>
        <taxon>Bacteria</taxon>
        <taxon>Bacillati</taxon>
        <taxon>Actinomycetota</taxon>
        <taxon>Actinomycetes</taxon>
        <taxon>Micromonosporales</taxon>
        <taxon>Micromonosporaceae</taxon>
        <taxon>Catellatospora</taxon>
    </lineage>
</organism>
<reference evidence="1 2" key="1">
    <citation type="submission" date="2021-01" db="EMBL/GenBank/DDBJ databases">
        <title>Whole genome shotgun sequence of Catellatospora chokoriensis NBRC 107358.</title>
        <authorList>
            <person name="Komaki H."/>
            <person name="Tamura T."/>
        </authorList>
    </citation>
    <scope>NUCLEOTIDE SEQUENCE [LARGE SCALE GENOMIC DNA]</scope>
    <source>
        <strain evidence="1 2">NBRC 107358</strain>
    </source>
</reference>
<dbReference type="Proteomes" id="UP000619293">
    <property type="component" value="Unassembled WGS sequence"/>
</dbReference>
<sequence length="70" mass="7546">MAGGRAKARTGKQADDPAKAAAAIIDVTELAEPPLRLQLGADSVARIEAKLDLVRRELEQWWHVALGTDL</sequence>
<dbReference type="EMBL" id="BONG01000025">
    <property type="protein sequence ID" value="GIF90676.1"/>
    <property type="molecule type" value="Genomic_DNA"/>
</dbReference>
<dbReference type="AlphaFoldDB" id="A0A8J3K0F9"/>
<comment type="caution">
    <text evidence="1">The sequence shown here is derived from an EMBL/GenBank/DDBJ whole genome shotgun (WGS) entry which is preliminary data.</text>
</comment>
<keyword evidence="2" id="KW-1185">Reference proteome</keyword>
<protein>
    <submittedName>
        <fullName evidence="1">Uncharacterized protein</fullName>
    </submittedName>
</protein>
<gene>
    <name evidence="1" type="ORF">Cch02nite_41200</name>
</gene>
<evidence type="ECO:0000313" key="1">
    <source>
        <dbReference type="EMBL" id="GIF90676.1"/>
    </source>
</evidence>
<evidence type="ECO:0000313" key="2">
    <source>
        <dbReference type="Proteomes" id="UP000619293"/>
    </source>
</evidence>
<dbReference type="RefSeq" id="WP_203736323.1">
    <property type="nucleotide sequence ID" value="NZ_BAAALB010000031.1"/>
</dbReference>
<proteinExistence type="predicted"/>
<name>A0A8J3K0F9_9ACTN</name>